<accession>A0A2C5YMD8</accession>
<sequence length="1235" mass="133290">MDAPEAELDVKLHKMSGELLAELDGAIQTVARKAEASRRAKVRTRETLEVATRTLDMFQELPQLLDAHLARWIPLLGNAHLSQYPTPQAQDAQGTDGSLVALDYAICRILYSFCKVRGEKVVVRFLPAQARHVEPLLAAMEAAEERPGGWMWEQRYVVMLWLAHLLLAPFDLATMSSAADDGDAQGLAPVPGLECQELPGIARRVLPLGVKYLAAPGKEKDAAVALLVRTAMRRDMQQLGVLSGLVRWALGALRLGHGQEARQTTYSYIGILALVSRLLRAAAETSDMDALLPPIFDCAHAMATGSDGLSAILTPLALVRKLLLKIMRSVAVATLAKPSHDDVASTELVETAIGHFLESLADRDTPVRLAASKALGLITLKLQPAMALQVVDAVLESLARNVVWHSDASGRPARHLSAVNALEWHGLTMTLSQLLYRRSPPASQLSGIIQRLLVALAFEQRSTSGTSLGANVRDAACFGIWAIARRYSSNELAHVPSESPTSSILQLLATELVTSACLDPAGNIRRGASAALQELIGRHPDTVQEGISVVQTVDYHAVARRSRATQQVSARAAKLSSRYAEALLDGILGWRGIGDADAPSRRAAGAAFGVLTAEMAQGDADQALSHIQASVHTLVAQLTSLVQRQVEERHGLLVCFASVLSHLPRVMQAAPKQEQIATSQRRELMLDMLSCVVKVVKDCRVTTHRKPDMVAEGTSKLVVAALPIIHATALPNTPNQELLTGHHVMPRQGSNGYIHLVTALDSCETSNTHLEALKSELRAAMPAWLSSNEMETVEPAAAAALLLLILSRPDDRAKTLQEWIDVVRTKPANRAATTGLGFFQAVALAQPLAHGCGLSGKERDGVCEAFLERWREDARVETRTALLGSLIRSRLICRKPLDFLKLLQAGLGDYTTTARGDVGSHVRVQALRAVRLLWERIDDCPGQEAEWIDESIKTLYGSTLRLAAEKLDRVRVEAQVVVGLTLQESHAKALISSSCSSQAYFEALLGLVSHSQDMVRACIWQAIEPEREGLVRQLLAGLVTSADTGNDELVMASRAALTGFCSRGQEQVKMVWDGLVHNLGGRLGQDGIVVATLETAAFLLNCGLQQPQACAKLCAQVHRAGHKSGNVRKLLACVRVYGGVASMMAWDATAGGGTGLEAAAGEARKRLGALMFHAWPRVRNAVVDELWGLFGCGGDEAERTEKHEHGQGLEMLLGVDWAKADEAAIRSAVHELGLE</sequence>
<dbReference type="InterPro" id="IPR016024">
    <property type="entry name" value="ARM-type_fold"/>
</dbReference>
<dbReference type="InterPro" id="IPR011989">
    <property type="entry name" value="ARM-like"/>
</dbReference>
<dbReference type="AlphaFoldDB" id="A0A2C5YMD8"/>
<evidence type="ECO:0000313" key="4">
    <source>
        <dbReference type="EMBL" id="PHH68866.1"/>
    </source>
</evidence>
<dbReference type="Pfam" id="PF12612">
    <property type="entry name" value="TFCD_C"/>
    <property type="match status" value="1"/>
</dbReference>
<evidence type="ECO:0000256" key="1">
    <source>
        <dbReference type="ARBA" id="ARBA00023186"/>
    </source>
</evidence>
<feature type="domain" description="Tubulin-folding cofactor D ARM repeats" evidence="3">
    <location>
        <begin position="337"/>
        <end position="547"/>
    </location>
</feature>
<dbReference type="Pfam" id="PF25767">
    <property type="entry name" value="ARM_TBCD_2nd"/>
    <property type="match status" value="1"/>
</dbReference>
<dbReference type="InterPro" id="IPR033162">
    <property type="entry name" value="TBCD"/>
</dbReference>
<name>A0A2C5YMD8_9HYPO</name>
<gene>
    <name evidence="4" type="ORF">CDD82_220</name>
</gene>
<dbReference type="OrthoDB" id="10253476at2759"/>
<evidence type="ECO:0000259" key="3">
    <source>
        <dbReference type="Pfam" id="PF25767"/>
    </source>
</evidence>
<evidence type="ECO:0000259" key="2">
    <source>
        <dbReference type="Pfam" id="PF12612"/>
    </source>
</evidence>
<dbReference type="GO" id="GO:0048487">
    <property type="term" value="F:beta-tubulin binding"/>
    <property type="evidence" value="ECO:0007669"/>
    <property type="project" value="InterPro"/>
</dbReference>
<organism evidence="4 5">
    <name type="scientific">Ophiocordyceps australis</name>
    <dbReference type="NCBI Taxonomy" id="1399860"/>
    <lineage>
        <taxon>Eukaryota</taxon>
        <taxon>Fungi</taxon>
        <taxon>Dikarya</taxon>
        <taxon>Ascomycota</taxon>
        <taxon>Pezizomycotina</taxon>
        <taxon>Sordariomycetes</taxon>
        <taxon>Hypocreomycetidae</taxon>
        <taxon>Hypocreales</taxon>
        <taxon>Ophiocordycipitaceae</taxon>
        <taxon>Ophiocordyceps</taxon>
    </lineage>
</organism>
<dbReference type="EMBL" id="NJEU01001042">
    <property type="protein sequence ID" value="PHH68866.1"/>
    <property type="molecule type" value="Genomic_DNA"/>
</dbReference>
<dbReference type="GO" id="GO:0000226">
    <property type="term" value="P:microtubule cytoskeleton organization"/>
    <property type="evidence" value="ECO:0007669"/>
    <property type="project" value="TreeGrafter"/>
</dbReference>
<feature type="domain" description="Tubulin-folding cofactor D C-terminal" evidence="2">
    <location>
        <begin position="955"/>
        <end position="1129"/>
    </location>
</feature>
<dbReference type="SUPFAM" id="SSF48371">
    <property type="entry name" value="ARM repeat"/>
    <property type="match status" value="1"/>
</dbReference>
<proteinExistence type="predicted"/>
<dbReference type="InterPro" id="IPR058033">
    <property type="entry name" value="ARM_TBCD_2nd"/>
</dbReference>
<dbReference type="GO" id="GO:0007021">
    <property type="term" value="P:tubulin complex assembly"/>
    <property type="evidence" value="ECO:0007669"/>
    <property type="project" value="InterPro"/>
</dbReference>
<dbReference type="Proteomes" id="UP000224854">
    <property type="component" value="Unassembled WGS sequence"/>
</dbReference>
<keyword evidence="1" id="KW-0143">Chaperone</keyword>
<keyword evidence="5" id="KW-1185">Reference proteome</keyword>
<dbReference type="InterPro" id="IPR022577">
    <property type="entry name" value="TBCD_C"/>
</dbReference>
<reference evidence="4 5" key="1">
    <citation type="submission" date="2017-06" db="EMBL/GenBank/DDBJ databases">
        <title>Ant-infecting Ophiocordyceps genomes reveal a high diversity of potential behavioral manipulation genes and a possible major role for enterotoxins.</title>
        <authorList>
            <person name="De Bekker C."/>
            <person name="Evans H.C."/>
            <person name="Brachmann A."/>
            <person name="Hughes D.P."/>
        </authorList>
    </citation>
    <scope>NUCLEOTIDE SEQUENCE [LARGE SCALE GENOMIC DNA]</scope>
    <source>
        <strain evidence="4 5">1348a</strain>
    </source>
</reference>
<comment type="caution">
    <text evidence="4">The sequence shown here is derived from an EMBL/GenBank/DDBJ whole genome shotgun (WGS) entry which is preliminary data.</text>
</comment>
<dbReference type="PANTHER" id="PTHR12658:SF0">
    <property type="entry name" value="TUBULIN-SPECIFIC CHAPERONE D"/>
    <property type="match status" value="1"/>
</dbReference>
<dbReference type="GO" id="GO:0005096">
    <property type="term" value="F:GTPase activator activity"/>
    <property type="evidence" value="ECO:0007669"/>
    <property type="project" value="InterPro"/>
</dbReference>
<dbReference type="GO" id="GO:0007023">
    <property type="term" value="P:post-chaperonin tubulin folding pathway"/>
    <property type="evidence" value="ECO:0007669"/>
    <property type="project" value="InterPro"/>
</dbReference>
<evidence type="ECO:0000313" key="5">
    <source>
        <dbReference type="Proteomes" id="UP000224854"/>
    </source>
</evidence>
<dbReference type="Pfam" id="PF23579">
    <property type="entry name" value="ARM_TBCD"/>
    <property type="match status" value="1"/>
</dbReference>
<dbReference type="PANTHER" id="PTHR12658">
    <property type="entry name" value="BETA-TUBULIN COFACTOR D"/>
    <property type="match status" value="1"/>
</dbReference>
<protein>
    <submittedName>
        <fullName evidence="4">Uncharacterized protein</fullName>
    </submittedName>
</protein>
<dbReference type="Gene3D" id="1.25.10.10">
    <property type="entry name" value="Leucine-rich Repeat Variant"/>
    <property type="match status" value="1"/>
</dbReference>